<keyword evidence="1" id="KW-0472">Membrane</keyword>
<protein>
    <submittedName>
        <fullName evidence="2">Uncharacterized protein</fullName>
    </submittedName>
</protein>
<name>A0A9X4H768_9FIRM</name>
<keyword evidence="1" id="KW-0812">Transmembrane</keyword>
<dbReference type="RefSeq" id="WP_277445297.1">
    <property type="nucleotide sequence ID" value="NZ_JAKOAV010000042.1"/>
</dbReference>
<feature type="non-terminal residue" evidence="2">
    <location>
        <position position="1"/>
    </location>
</feature>
<keyword evidence="1" id="KW-1133">Transmembrane helix</keyword>
<dbReference type="AlphaFoldDB" id="A0A9X4H768"/>
<feature type="transmembrane region" description="Helical" evidence="1">
    <location>
        <begin position="62"/>
        <end position="84"/>
    </location>
</feature>
<evidence type="ECO:0000313" key="3">
    <source>
        <dbReference type="Proteomes" id="UP001154312"/>
    </source>
</evidence>
<reference evidence="2" key="1">
    <citation type="submission" date="2022-02" db="EMBL/GenBank/DDBJ databases">
        <authorList>
            <person name="Leng L."/>
        </authorList>
    </citation>
    <scope>NUCLEOTIDE SEQUENCE</scope>
    <source>
        <strain evidence="2">JI</strain>
    </source>
</reference>
<accession>A0A9X4H768</accession>
<sequence length="86" mass="9403">FCLVIMNDNDRGLSGAVYEARTYGSVRAKKSGLIFPTFSYSISYWPKQRCGAKQGSCIENPFGLVATGVFSLAAFVRIIVTITIKT</sequence>
<evidence type="ECO:0000256" key="1">
    <source>
        <dbReference type="SAM" id="Phobius"/>
    </source>
</evidence>
<evidence type="ECO:0000313" key="2">
    <source>
        <dbReference type="EMBL" id="MDF9409788.1"/>
    </source>
</evidence>
<comment type="caution">
    <text evidence="2">The sequence shown here is derived from an EMBL/GenBank/DDBJ whole genome shotgun (WGS) entry which is preliminary data.</text>
</comment>
<gene>
    <name evidence="2" type="ORF">L7E55_15770</name>
</gene>
<keyword evidence="3" id="KW-1185">Reference proteome</keyword>
<dbReference type="EMBL" id="JAKOAV010000042">
    <property type="protein sequence ID" value="MDF9409788.1"/>
    <property type="molecule type" value="Genomic_DNA"/>
</dbReference>
<proteinExistence type="predicted"/>
<organism evidence="2 3">
    <name type="scientific">Pelotomaculum isophthalicicum JI</name>
    <dbReference type="NCBI Taxonomy" id="947010"/>
    <lineage>
        <taxon>Bacteria</taxon>
        <taxon>Bacillati</taxon>
        <taxon>Bacillota</taxon>
        <taxon>Clostridia</taxon>
        <taxon>Eubacteriales</taxon>
        <taxon>Desulfotomaculaceae</taxon>
        <taxon>Pelotomaculum</taxon>
    </lineage>
</organism>
<dbReference type="Proteomes" id="UP001154312">
    <property type="component" value="Unassembled WGS sequence"/>
</dbReference>